<feature type="compositionally biased region" description="Polar residues" evidence="1">
    <location>
        <begin position="158"/>
        <end position="182"/>
    </location>
</feature>
<feature type="compositionally biased region" description="Low complexity" evidence="1">
    <location>
        <begin position="36"/>
        <end position="45"/>
    </location>
</feature>
<dbReference type="PANTHER" id="PTHR12784:SF18">
    <property type="entry name" value="NEURON NAVIGATOR 3"/>
    <property type="match status" value="1"/>
</dbReference>
<dbReference type="Proteomes" id="UP000034805">
    <property type="component" value="Unassembled WGS sequence"/>
</dbReference>
<dbReference type="EMBL" id="JARO02010352">
    <property type="protein sequence ID" value="KPP60774.1"/>
    <property type="molecule type" value="Genomic_DNA"/>
</dbReference>
<feature type="compositionally biased region" description="Polar residues" evidence="1">
    <location>
        <begin position="202"/>
        <end position="218"/>
    </location>
</feature>
<feature type="compositionally biased region" description="Basic and acidic residues" evidence="1">
    <location>
        <begin position="147"/>
        <end position="157"/>
    </location>
</feature>
<protein>
    <recommendedName>
        <fullName evidence="4">Neuron navigator 2-like</fullName>
    </recommendedName>
</protein>
<feature type="compositionally biased region" description="Low complexity" evidence="1">
    <location>
        <begin position="1"/>
        <end position="12"/>
    </location>
</feature>
<evidence type="ECO:0000313" key="3">
    <source>
        <dbReference type="Proteomes" id="UP000034805"/>
    </source>
</evidence>
<dbReference type="PANTHER" id="PTHR12784">
    <property type="entry name" value="STEERIN"/>
    <property type="match status" value="1"/>
</dbReference>
<sequence length="280" mass="28970">MFGSKASSKASSPGTPDSGKCPSVLGSPHGTLARQGSLDSPTSGTGTLGSGGGQSGSSSPLYSVSDPPGSTPKPWAAGKDALSCQSPSGLRASTEAIDLAGHHGSLASGPKVVRTGSVKSTLSDGMPLDRNTLPKKGLRYPPSSRQTPHEEGKEWLRSHSTGGLQDTGNQSPLSPPSTAATTSKYNYSNLLSPTNLSQFSLPGTSMSRSNSIPAQDSSFDLRGDANTLGGSATSLEERPRGMSRSGSFRDSMEEGRCWVQEYPQPSAMRTHQLGLRSAFL</sequence>
<dbReference type="InterPro" id="IPR039041">
    <property type="entry name" value="Nav/unc-53"/>
</dbReference>
<accession>A0A0P7UMF2</accession>
<evidence type="ECO:0008006" key="4">
    <source>
        <dbReference type="Google" id="ProtNLM"/>
    </source>
</evidence>
<name>A0A0P7UMF2_SCLFO</name>
<proteinExistence type="predicted"/>
<feature type="region of interest" description="Disordered" evidence="1">
    <location>
        <begin position="1"/>
        <end position="89"/>
    </location>
</feature>
<reference evidence="2 3" key="1">
    <citation type="submission" date="2015-08" db="EMBL/GenBank/DDBJ databases">
        <title>The genome of the Asian arowana (Scleropages formosus).</title>
        <authorList>
            <person name="Tan M.H."/>
            <person name="Gan H.M."/>
            <person name="Croft L.J."/>
            <person name="Austin C.M."/>
        </authorList>
    </citation>
    <scope>NUCLEOTIDE SEQUENCE [LARGE SCALE GENOMIC DNA]</scope>
    <source>
        <strain evidence="2">Aro1</strain>
    </source>
</reference>
<feature type="region of interest" description="Disordered" evidence="1">
    <location>
        <begin position="202"/>
        <end position="249"/>
    </location>
</feature>
<feature type="compositionally biased region" description="Low complexity" evidence="1">
    <location>
        <begin position="56"/>
        <end position="67"/>
    </location>
</feature>
<organism evidence="2 3">
    <name type="scientific">Scleropages formosus</name>
    <name type="common">Asian bonytongue</name>
    <name type="synonym">Osteoglossum formosum</name>
    <dbReference type="NCBI Taxonomy" id="113540"/>
    <lineage>
        <taxon>Eukaryota</taxon>
        <taxon>Metazoa</taxon>
        <taxon>Chordata</taxon>
        <taxon>Craniata</taxon>
        <taxon>Vertebrata</taxon>
        <taxon>Euteleostomi</taxon>
        <taxon>Actinopterygii</taxon>
        <taxon>Neopterygii</taxon>
        <taxon>Teleostei</taxon>
        <taxon>Osteoglossocephala</taxon>
        <taxon>Osteoglossomorpha</taxon>
        <taxon>Osteoglossiformes</taxon>
        <taxon>Osteoglossidae</taxon>
        <taxon>Scleropages</taxon>
    </lineage>
</organism>
<dbReference type="AlphaFoldDB" id="A0A0P7UMF2"/>
<comment type="caution">
    <text evidence="2">The sequence shown here is derived from an EMBL/GenBank/DDBJ whole genome shotgun (WGS) entry which is preliminary data.</text>
</comment>
<evidence type="ECO:0000256" key="1">
    <source>
        <dbReference type="SAM" id="MobiDB-lite"/>
    </source>
</evidence>
<dbReference type="GO" id="GO:0022008">
    <property type="term" value="P:neurogenesis"/>
    <property type="evidence" value="ECO:0007669"/>
    <property type="project" value="InterPro"/>
</dbReference>
<feature type="compositionally biased region" description="Gly residues" evidence="1">
    <location>
        <begin position="46"/>
        <end position="55"/>
    </location>
</feature>
<gene>
    <name evidence="2" type="ORF">Z043_121196</name>
</gene>
<evidence type="ECO:0000313" key="2">
    <source>
        <dbReference type="EMBL" id="KPP60774.1"/>
    </source>
</evidence>
<feature type="region of interest" description="Disordered" evidence="1">
    <location>
        <begin position="101"/>
        <end position="182"/>
    </location>
</feature>